<feature type="domain" description="HNH Cas9-type" evidence="13">
    <location>
        <begin position="509"/>
        <end position="664"/>
    </location>
</feature>
<evidence type="ECO:0000256" key="4">
    <source>
        <dbReference type="ARBA" id="ARBA00022759"/>
    </source>
</evidence>
<evidence type="ECO:0000313" key="14">
    <source>
        <dbReference type="EMBL" id="OOS05768.1"/>
    </source>
</evidence>
<comment type="similarity">
    <text evidence="12">Belongs to the CRISPR-associated Cas9 family.</text>
</comment>
<keyword evidence="6 12" id="KW-0460">Magnesium</keyword>
<dbReference type="InterPro" id="IPR028629">
    <property type="entry name" value="Cas9"/>
</dbReference>
<feature type="binding site" evidence="12">
    <location>
        <position position="13"/>
    </location>
    <ligand>
        <name>Mg(2+)</name>
        <dbReference type="ChEBI" id="CHEBI:18420"/>
        <label>2</label>
    </ligand>
</feature>
<dbReference type="Proteomes" id="UP000190023">
    <property type="component" value="Unassembled WGS sequence"/>
</dbReference>
<evidence type="ECO:0000259" key="13">
    <source>
        <dbReference type="PROSITE" id="PS51749"/>
    </source>
</evidence>
<comment type="function">
    <text evidence="12">CRISPR (clustered regularly interspaced short palindromic repeat) is an adaptive immune system that provides protection against mobile genetic elements (viruses, transposable elements and conjugative plasmids). CRISPR clusters contain spacers, sequences complementary to antecedent mobile elements, and target invading nucleic acids. CRISPR clusters are transcribed and processed into CRISPR RNA (crRNA). In type II CRISPR systems correct processing of pre-crRNA requires a trans-encoded small RNA (tracrRNA), endogenous ribonuclease 3 (rnc) and this protein. The tracrRNA serves as a guide for ribonuclease 3-aided processing of pre-crRNA. Subsequently Cas9/crRNA/tracrRNA endonucleolytically cleaves linear or circular dsDNA target complementary to the spacer; Cas9 is inactive in the absence of the 2 guide RNAs (gRNA). Cas9 recognizes the protospacer adjacent motif (PAM) in the CRISPR repeat sequences to help distinguish self versus nonself, as targets within the bacterial CRISPR locus do not have PAMs. PAM recognition is also required for catalytic activity.</text>
</comment>
<keyword evidence="15" id="KW-1185">Reference proteome</keyword>
<dbReference type="PROSITE" id="PS51749">
    <property type="entry name" value="HNH_CAS9"/>
    <property type="match status" value="1"/>
</dbReference>
<dbReference type="CDD" id="cd09643">
    <property type="entry name" value="Csn1"/>
    <property type="match status" value="1"/>
</dbReference>
<dbReference type="GO" id="GO:0046872">
    <property type="term" value="F:metal ion binding"/>
    <property type="evidence" value="ECO:0007669"/>
    <property type="project" value="UniProtKB-UniRule"/>
</dbReference>
<evidence type="ECO:0000256" key="8">
    <source>
        <dbReference type="ARBA" id="ARBA00023118"/>
    </source>
</evidence>
<dbReference type="GO" id="GO:0003723">
    <property type="term" value="F:RNA binding"/>
    <property type="evidence" value="ECO:0007669"/>
    <property type="project" value="UniProtKB-UniRule"/>
</dbReference>
<keyword evidence="10" id="KW-0464">Manganese</keyword>
<dbReference type="OrthoDB" id="9777169at2"/>
<evidence type="ECO:0000256" key="2">
    <source>
        <dbReference type="ARBA" id="ARBA00022722"/>
    </source>
</evidence>
<evidence type="ECO:0000256" key="11">
    <source>
        <dbReference type="ARBA" id="ARBA00046380"/>
    </source>
</evidence>
<dbReference type="Gene3D" id="3.30.420.10">
    <property type="entry name" value="Ribonuclease H-like superfamily/Ribonuclease H"/>
    <property type="match status" value="3"/>
</dbReference>
<dbReference type="GO" id="GO:0016787">
    <property type="term" value="F:hydrolase activity"/>
    <property type="evidence" value="ECO:0007669"/>
    <property type="project" value="UniProtKB-KW"/>
</dbReference>
<comment type="cofactor">
    <cofactor evidence="1 12">
        <name>Mg(2+)</name>
        <dbReference type="ChEBI" id="CHEBI:18420"/>
    </cofactor>
</comment>
<evidence type="ECO:0000256" key="5">
    <source>
        <dbReference type="ARBA" id="ARBA00022801"/>
    </source>
</evidence>
<dbReference type="InterPro" id="IPR040619">
    <property type="entry name" value="Cas9_alpha-helical_lobe"/>
</dbReference>
<dbReference type="NCBIfam" id="TIGR01865">
    <property type="entry name" value="cas_Csn1"/>
    <property type="match status" value="1"/>
</dbReference>
<dbReference type="Pfam" id="PF18541">
    <property type="entry name" value="RuvC_III"/>
    <property type="match status" value="1"/>
</dbReference>
<feature type="binding site" evidence="12">
    <location>
        <position position="501"/>
    </location>
    <ligand>
        <name>Mg(2+)</name>
        <dbReference type="ChEBI" id="CHEBI:18420"/>
        <label>1</label>
    </ligand>
</feature>
<dbReference type="SMR" id="A0A1T0B6J6"/>
<dbReference type="EC" id="3.1.-.-" evidence="12"/>
<evidence type="ECO:0000256" key="12">
    <source>
        <dbReference type="HAMAP-Rule" id="MF_01480"/>
    </source>
</evidence>
<dbReference type="InterPro" id="IPR041383">
    <property type="entry name" value="RuvC_III"/>
</dbReference>
<dbReference type="Pfam" id="PF18470">
    <property type="entry name" value="Cas9_a"/>
    <property type="match status" value="1"/>
</dbReference>
<keyword evidence="4 12" id="KW-0255">Endonuclease</keyword>
<feature type="binding site" evidence="12">
    <location>
        <position position="720"/>
    </location>
    <ligand>
        <name>Mg(2+)</name>
        <dbReference type="ChEBI" id="CHEBI:18420"/>
        <label>2</label>
    </ligand>
</feature>
<feature type="active site" description="For RuvC-like nuclease domain" evidence="12">
    <location>
        <position position="13"/>
    </location>
</feature>
<protein>
    <recommendedName>
        <fullName evidence="12">CRISPR-associated endonuclease Cas9</fullName>
        <ecNumber evidence="12">3.1.-.-</ecNumber>
    </recommendedName>
</protein>
<evidence type="ECO:0000256" key="3">
    <source>
        <dbReference type="ARBA" id="ARBA00022723"/>
    </source>
</evidence>
<evidence type="ECO:0000256" key="7">
    <source>
        <dbReference type="ARBA" id="ARBA00022884"/>
    </source>
</evidence>
<accession>A0A1T0B6J6</accession>
<proteinExistence type="inferred from homology"/>
<dbReference type="HAMAP" id="MF_01480">
    <property type="entry name" value="Cas9"/>
    <property type="match status" value="1"/>
</dbReference>
<evidence type="ECO:0000313" key="15">
    <source>
        <dbReference type="Proteomes" id="UP000190023"/>
    </source>
</evidence>
<evidence type="ECO:0000256" key="6">
    <source>
        <dbReference type="ARBA" id="ARBA00022842"/>
    </source>
</evidence>
<keyword evidence="9 12" id="KW-0238">DNA-binding</keyword>
<dbReference type="STRING" id="123822.B0188_03030"/>
<comment type="domain">
    <text evidence="12">Has 2 endonuclease domains. The discontinuous RuvC-like domain cleaves the target DNA noncomplementary to crRNA while the HNH nuclease domain cleaves the target DNA complementary to crRNA.</text>
</comment>
<feature type="active site" description="Proton acceptor for HNH nuclease domain" evidence="12">
    <location>
        <position position="585"/>
    </location>
</feature>
<sequence length="1058" mass="122263">MRVTQLNYILGLDLGIASVGWAVVEIDENEHPVRLIDVGVRTFERAEVPKTGASLALDRRLARSARRLTYRRKFRLLKAKRLLKKAGVLQETDFISSTTLAHMPNNPWELRLKALNQQLSPKEWAAVLLHLLKHRGYLSQRKNEQKTEDKELGALLSGVQTNHQLLQANDYRSPAELAINYFKEKDGHIRNQRGAYTHTFNRLDLRNELILLFEKQAELGNPYTSEELKCAFIELLMWQKPALSGDAILKMLGKCPFETDQYKAAKYSYSAEYFVWLTKLNNLRILENGAERSLTADERQLLLNQPFEKAKFTYAQARKLLELNEHAIFKQLRYVKDNPENTTLMEMKGYHAMRKALESVGLKTEWAELKTKPELFDTIATAFSIYKTDDEITAYLADKLPQTVIDALLKNLSFDQFIQLSLQALHKILPLMEQGWRYDAACAEVYGAHYGKQDKQENITLPVIPTDEIRNPVVLRTLSQARKVINGIIRVYGSPARVHIETAREVGKSFKDRRAMEKHQQENRNEKERAVEKFKEYFPEFVGEPKAKDILKLRLYEQQHGKCLYSGKEIELHRLLEQSYVEIDHALPFSRTWDDSFNNKVLVLANQNQDKGNQTPYEWFQGKDHSEKWKYFVALVNGSRFSFKKKQRILTQQLDEQGFIERNLNDTRYIARFLCQFINNNLLLKGKGKNRVFASNGSITALLRHRWGLFKDRDANDRHHAIDAIVVACSTVSMQQKITRFVRYKEGNVTTGEKIDRHTGEVISLHFPEPWQYFRQDVVCRVFDNDPKTALAKLLPNRPAANHDYVQPLFVSRAPTRKMSGQGHMETIKSAKRLEEKISVSRVPLTQLKLKELALMVNREREVALYEALKARLELYKDDPVKAFEQPFYKKGGQQVKSVRVEKVQKSGVIMRQGKGVADNASIVRTDVFQKDGKFFLVPIYTWQVAKGILPNKAVVANKDESEWEEMDEKSIFKFSLFPNDLIKLTTKKEVFFGYYAGLNRHTGGINIKVHDMENTKGKRGVYEGLGVKVAISFEKYQVDELGKNIRPCKPSKRQPVR</sequence>
<dbReference type="GO" id="GO:0004519">
    <property type="term" value="F:endonuclease activity"/>
    <property type="evidence" value="ECO:0007669"/>
    <property type="project" value="UniProtKB-UniRule"/>
</dbReference>
<keyword evidence="2 12" id="KW-0540">Nuclease</keyword>
<dbReference type="InterPro" id="IPR033114">
    <property type="entry name" value="HNH_CAS9"/>
</dbReference>
<dbReference type="InterPro" id="IPR036397">
    <property type="entry name" value="RNaseH_sf"/>
</dbReference>
<keyword evidence="7 12" id="KW-0694">RNA-binding</keyword>
<keyword evidence="3 12" id="KW-0479">Metal-binding</keyword>
<dbReference type="GO" id="GO:0051607">
    <property type="term" value="P:defense response to virus"/>
    <property type="evidence" value="ECO:0007669"/>
    <property type="project" value="UniProtKB-UniRule"/>
</dbReference>
<evidence type="ECO:0000256" key="9">
    <source>
        <dbReference type="ARBA" id="ARBA00023125"/>
    </source>
</evidence>
<dbReference type="GO" id="GO:0003677">
    <property type="term" value="F:DNA binding"/>
    <property type="evidence" value="ECO:0007669"/>
    <property type="project" value="UniProtKB-UniRule"/>
</dbReference>
<reference evidence="14 15" key="1">
    <citation type="submission" date="2017-02" db="EMBL/GenBank/DDBJ databases">
        <title>Draft genome sequence of Haemophilus felis CCUG 31170 type strain.</title>
        <authorList>
            <person name="Engstrom-Jakobsson H."/>
            <person name="Salva-Serra F."/>
            <person name="Thorell K."/>
            <person name="Gonzales-Siles L."/>
            <person name="Karlsson R."/>
            <person name="Boulund F."/>
            <person name="Engstrand L."/>
            <person name="Kristiansson E."/>
            <person name="Moore E."/>
        </authorList>
    </citation>
    <scope>NUCLEOTIDE SEQUENCE [LARGE SCALE GENOMIC DNA]</scope>
    <source>
        <strain evidence="14 15">CCUG 31170</strain>
    </source>
</reference>
<feature type="binding site" evidence="12">
    <location>
        <position position="13"/>
    </location>
    <ligand>
        <name>Mg(2+)</name>
        <dbReference type="ChEBI" id="CHEBI:18420"/>
        <label>1</label>
    </ligand>
</feature>
<dbReference type="EMBL" id="MUYB01000012">
    <property type="protein sequence ID" value="OOS05768.1"/>
    <property type="molecule type" value="Genomic_DNA"/>
</dbReference>
<feature type="binding site" evidence="12">
    <location>
        <position position="505"/>
    </location>
    <ligand>
        <name>Mg(2+)</name>
        <dbReference type="ChEBI" id="CHEBI:18420"/>
        <label>2</label>
    </ligand>
</feature>
<feature type="binding site" evidence="12">
    <location>
        <position position="505"/>
    </location>
    <ligand>
        <name>Mg(2+)</name>
        <dbReference type="ChEBI" id="CHEBI:18420"/>
        <label>1</label>
    </ligand>
</feature>
<name>A0A1T0B6J6_9PAST</name>
<dbReference type="GO" id="GO:0043571">
    <property type="term" value="P:maintenance of CRISPR repeat elements"/>
    <property type="evidence" value="ECO:0007669"/>
    <property type="project" value="UniProtKB-UniRule"/>
</dbReference>
<keyword evidence="8 12" id="KW-0051">Antiviral defense</keyword>
<organism evidence="14 15">
    <name type="scientific">[Haemophilus] felis</name>
    <dbReference type="NCBI Taxonomy" id="123822"/>
    <lineage>
        <taxon>Bacteria</taxon>
        <taxon>Pseudomonadati</taxon>
        <taxon>Pseudomonadota</taxon>
        <taxon>Gammaproteobacteria</taxon>
        <taxon>Pasteurellales</taxon>
        <taxon>Pasteurellaceae</taxon>
    </lineage>
</organism>
<comment type="caution">
    <text evidence="14">The sequence shown here is derived from an EMBL/GenBank/DDBJ whole genome shotgun (WGS) entry which is preliminary data.</text>
</comment>
<dbReference type="Pfam" id="PF13395">
    <property type="entry name" value="HNH_4"/>
    <property type="match status" value="1"/>
</dbReference>
<evidence type="ECO:0000256" key="10">
    <source>
        <dbReference type="ARBA" id="ARBA00023211"/>
    </source>
</evidence>
<gene>
    <name evidence="12" type="primary">cas9</name>
    <name evidence="14" type="ORF">B0188_03030</name>
</gene>
<comment type="subunit">
    <text evidence="11 12">Monomer. Binds crRNA and tracrRNA.</text>
</comment>
<dbReference type="AlphaFoldDB" id="A0A1T0B6J6"/>
<evidence type="ECO:0000256" key="1">
    <source>
        <dbReference type="ARBA" id="ARBA00001946"/>
    </source>
</evidence>
<keyword evidence="5 12" id="KW-0378">Hydrolase</keyword>
<dbReference type="InterPro" id="IPR003615">
    <property type="entry name" value="HNH_nuc"/>
</dbReference>